<dbReference type="EMBL" id="CP108057">
    <property type="protein sequence ID" value="WUO46870.1"/>
    <property type="molecule type" value="Genomic_DNA"/>
</dbReference>
<dbReference type="RefSeq" id="WP_328775954.1">
    <property type="nucleotide sequence ID" value="NZ_CP108057.1"/>
</dbReference>
<name>A0ABZ1RJ80_9ACTN</name>
<evidence type="ECO:0008006" key="3">
    <source>
        <dbReference type="Google" id="ProtNLM"/>
    </source>
</evidence>
<proteinExistence type="predicted"/>
<evidence type="ECO:0000313" key="1">
    <source>
        <dbReference type="EMBL" id="WUO46870.1"/>
    </source>
</evidence>
<gene>
    <name evidence="1" type="ORF">OHU17_14005</name>
</gene>
<accession>A0ABZ1RJ80</accession>
<protein>
    <recommendedName>
        <fullName evidence="3">DUF4034 domain-containing protein</fullName>
    </recommendedName>
</protein>
<reference evidence="1" key="1">
    <citation type="submission" date="2022-10" db="EMBL/GenBank/DDBJ databases">
        <title>The complete genomes of actinobacterial strains from the NBC collection.</title>
        <authorList>
            <person name="Joergensen T.S."/>
            <person name="Alvarez Arevalo M."/>
            <person name="Sterndorff E.B."/>
            <person name="Faurdal D."/>
            <person name="Vuksanovic O."/>
            <person name="Mourched A.-S."/>
            <person name="Charusanti P."/>
            <person name="Shaw S."/>
            <person name="Blin K."/>
            <person name="Weber T."/>
        </authorList>
    </citation>
    <scope>NUCLEOTIDE SEQUENCE</scope>
    <source>
        <strain evidence="1">NBC_00283</strain>
    </source>
</reference>
<organism evidence="1 2">
    <name type="scientific">Streptomyces goshikiensis</name>
    <dbReference type="NCBI Taxonomy" id="1942"/>
    <lineage>
        <taxon>Bacteria</taxon>
        <taxon>Bacillati</taxon>
        <taxon>Actinomycetota</taxon>
        <taxon>Actinomycetes</taxon>
        <taxon>Kitasatosporales</taxon>
        <taxon>Streptomycetaceae</taxon>
        <taxon>Streptomyces</taxon>
    </lineage>
</organism>
<dbReference type="Proteomes" id="UP001432075">
    <property type="component" value="Chromosome"/>
</dbReference>
<keyword evidence="2" id="KW-1185">Reference proteome</keyword>
<evidence type="ECO:0000313" key="2">
    <source>
        <dbReference type="Proteomes" id="UP001432075"/>
    </source>
</evidence>
<sequence length="379" mass="41009">MTLPILLGVLLLGALLLAGAVYALRGVRPVRAVTGADETAEAAGADEAELKSRRAAEVVALGFVPEAELDTAHPAPVPAERTAVLAALADGDWEVGAAYLKAAGRDWEERWLRVRVLAGAAAGDDGWLRAWREAKPSHPALALVAADTAVVVAWNARGEGAAGDIAEERLRTFHGLLEKAKAAVREAQRVADPADPVPYMVEQSVGIGLGYPHEDYERLWAQITARGPKVLTAHTHALQYWCEKWHGSHELALSFARESAAAGEPGELLTLLPLLAYFEQDAHDPELTAEVFYKAPEIREAVDAALADLAAADPDDPRAVRMRHMLAYLLFWQDRDAAAVEQFRHVDGHIGAPPWSYAASPRSRYVYARDWAVRVTALG</sequence>